<evidence type="ECO:0000313" key="9">
    <source>
        <dbReference type="Proteomes" id="UP000295192"/>
    </source>
</evidence>
<feature type="disulfide bond" evidence="4">
    <location>
        <begin position="319"/>
        <end position="352"/>
    </location>
</feature>
<reference evidence="8 9" key="1">
    <citation type="journal article" date="2019" name="J. Hered.">
        <title>An Improved Genome Assembly for Drosophila navojoa, the Basal Species in the mojavensis Cluster.</title>
        <authorList>
            <person name="Vanderlinde T."/>
            <person name="Dupim E.G."/>
            <person name="Nazario-Yepiz N.O."/>
            <person name="Carvalho A.B."/>
        </authorList>
    </citation>
    <scope>NUCLEOTIDE SEQUENCE [LARGE SCALE GENOMIC DNA]</scope>
    <source>
        <strain evidence="8">Navoj_Jal97</strain>
        <tissue evidence="8">Whole organism</tissue>
    </source>
</reference>
<dbReference type="Proteomes" id="UP000295192">
    <property type="component" value="Unassembled WGS sequence"/>
</dbReference>
<keyword evidence="2 4" id="KW-1015">Disulfide bond</keyword>
<keyword evidence="5" id="KW-0064">Aspartyl protease</keyword>
<dbReference type="SMR" id="A0A484B2V7"/>
<name>A0A484B2V7_DRONA</name>
<evidence type="ECO:0000256" key="6">
    <source>
        <dbReference type="SAM" id="SignalP"/>
    </source>
</evidence>
<feature type="active site" evidence="3">
    <location>
        <position position="106"/>
    </location>
</feature>
<dbReference type="Pfam" id="PF00026">
    <property type="entry name" value="Asp"/>
    <property type="match status" value="1"/>
</dbReference>
<feature type="disulfide bond" evidence="4">
    <location>
        <begin position="119"/>
        <end position="124"/>
    </location>
</feature>
<dbReference type="GO" id="GO:0004190">
    <property type="term" value="F:aspartic-type endopeptidase activity"/>
    <property type="evidence" value="ECO:0007669"/>
    <property type="project" value="UniProtKB-KW"/>
</dbReference>
<comment type="caution">
    <text evidence="8">The sequence shown here is derived from an EMBL/GenBank/DDBJ whole genome shotgun (WGS) entry which is preliminary data.</text>
</comment>
<sequence length="427" mass="46229">MLKLMLLLYALVLVQAGAHLHRIPIYRQKNFVKTRGNIRAEVAYVRTKYSAVSAISTAPANGGSSANSTTSTTSAPKEQLVNDMNMEYYGVITIGTPPQTFNVLFDTGSSNLWVPSIQCASPACQDHMSFNPTLSTTYTYTNEMITLKYGKGGMSGFLGIDVINVSGLVVTNQTFGLATTEQNNTFLYDGFDGIFGLAYASLAINNVVPPFYNMLTQGLITNPVFSFYLARNGTSQQGGELIFGGSDPSLYKGSMSYADITEQNYWQFNVDSASINGQILCTNCAAIADTGTSLLMAPMDIYKRIKVLLGVNSDDTIDCSNTSNMPTLLFSIGGKVFGVPNSAYIVPMEDGCLLGISGMETQFWILGDVFLGQYYSEFDLGKNRIGFASVNGMNYTMGGGASSLKQLRLLEFAALLAVLWKVLDCIN</sequence>
<dbReference type="FunFam" id="2.40.70.10:FF:000004">
    <property type="entry name" value="Pepsin A"/>
    <property type="match status" value="1"/>
</dbReference>
<evidence type="ECO:0000256" key="5">
    <source>
        <dbReference type="RuleBase" id="RU000454"/>
    </source>
</evidence>
<proteinExistence type="inferred from homology"/>
<dbReference type="STRING" id="7232.A0A484B2V7"/>
<keyword evidence="5" id="KW-0645">Protease</keyword>
<feature type="chain" id="PRO_5019724918" description="Peptidase A1 domain-containing protein" evidence="6">
    <location>
        <begin position="17"/>
        <end position="427"/>
    </location>
</feature>
<dbReference type="PROSITE" id="PS00141">
    <property type="entry name" value="ASP_PROTEASE"/>
    <property type="match status" value="2"/>
</dbReference>
<dbReference type="PANTHER" id="PTHR47966">
    <property type="entry name" value="BETA-SITE APP-CLEAVING ENZYME, ISOFORM A-RELATED"/>
    <property type="match status" value="1"/>
</dbReference>
<dbReference type="KEGG" id="dnv:108655984"/>
<dbReference type="EMBL" id="LSRL02000180">
    <property type="protein sequence ID" value="TDG43068.1"/>
    <property type="molecule type" value="Genomic_DNA"/>
</dbReference>
<evidence type="ECO:0000259" key="7">
    <source>
        <dbReference type="PROSITE" id="PS51767"/>
    </source>
</evidence>
<keyword evidence="5" id="KW-0378">Hydrolase</keyword>
<dbReference type="InterPro" id="IPR021109">
    <property type="entry name" value="Peptidase_aspartic_dom_sf"/>
</dbReference>
<evidence type="ECO:0000256" key="1">
    <source>
        <dbReference type="ARBA" id="ARBA00007447"/>
    </source>
</evidence>
<keyword evidence="6" id="KW-0732">Signal</keyword>
<organism evidence="8 9">
    <name type="scientific">Drosophila navojoa</name>
    <name type="common">Fruit fly</name>
    <dbReference type="NCBI Taxonomy" id="7232"/>
    <lineage>
        <taxon>Eukaryota</taxon>
        <taxon>Metazoa</taxon>
        <taxon>Ecdysozoa</taxon>
        <taxon>Arthropoda</taxon>
        <taxon>Hexapoda</taxon>
        <taxon>Insecta</taxon>
        <taxon>Pterygota</taxon>
        <taxon>Neoptera</taxon>
        <taxon>Endopterygota</taxon>
        <taxon>Diptera</taxon>
        <taxon>Brachycera</taxon>
        <taxon>Muscomorpha</taxon>
        <taxon>Ephydroidea</taxon>
        <taxon>Drosophilidae</taxon>
        <taxon>Drosophila</taxon>
    </lineage>
</organism>
<dbReference type="InterPro" id="IPR001969">
    <property type="entry name" value="Aspartic_peptidase_AS"/>
</dbReference>
<dbReference type="Gene3D" id="2.40.70.10">
    <property type="entry name" value="Acid Proteases"/>
    <property type="match status" value="2"/>
</dbReference>
<feature type="domain" description="Peptidase A1" evidence="7">
    <location>
        <begin position="88"/>
        <end position="388"/>
    </location>
</feature>
<dbReference type="InterPro" id="IPR033121">
    <property type="entry name" value="PEPTIDASE_A1"/>
</dbReference>
<dbReference type="PRINTS" id="PR00792">
    <property type="entry name" value="PEPSIN"/>
</dbReference>
<dbReference type="OMA" id="DNITMNG"/>
<feature type="active site" evidence="3">
    <location>
        <position position="289"/>
    </location>
</feature>
<comment type="similarity">
    <text evidence="1 5">Belongs to the peptidase A1 family.</text>
</comment>
<accession>A0A484B2V7</accession>
<evidence type="ECO:0000256" key="3">
    <source>
        <dbReference type="PIRSR" id="PIRSR601461-1"/>
    </source>
</evidence>
<evidence type="ECO:0000256" key="2">
    <source>
        <dbReference type="ARBA" id="ARBA00023157"/>
    </source>
</evidence>
<dbReference type="PROSITE" id="PS51767">
    <property type="entry name" value="PEPTIDASE_A1"/>
    <property type="match status" value="1"/>
</dbReference>
<evidence type="ECO:0000256" key="4">
    <source>
        <dbReference type="PIRSR" id="PIRSR601461-2"/>
    </source>
</evidence>
<dbReference type="OrthoDB" id="771136at2759"/>
<feature type="signal peptide" evidence="6">
    <location>
        <begin position="1"/>
        <end position="16"/>
    </location>
</feature>
<dbReference type="PANTHER" id="PTHR47966:SF51">
    <property type="entry name" value="BETA-SITE APP-CLEAVING ENZYME, ISOFORM A-RELATED"/>
    <property type="match status" value="1"/>
</dbReference>
<dbReference type="GO" id="GO:0005764">
    <property type="term" value="C:lysosome"/>
    <property type="evidence" value="ECO:0007669"/>
    <property type="project" value="TreeGrafter"/>
</dbReference>
<gene>
    <name evidence="8" type="ORF">AWZ03_010508</name>
</gene>
<evidence type="ECO:0000313" key="8">
    <source>
        <dbReference type="EMBL" id="TDG43068.1"/>
    </source>
</evidence>
<dbReference type="GO" id="GO:0006508">
    <property type="term" value="P:proteolysis"/>
    <property type="evidence" value="ECO:0007669"/>
    <property type="project" value="UniProtKB-KW"/>
</dbReference>
<dbReference type="InterPro" id="IPR001461">
    <property type="entry name" value="Aspartic_peptidase_A1"/>
</dbReference>
<dbReference type="AlphaFoldDB" id="A0A484B2V7"/>
<protein>
    <recommendedName>
        <fullName evidence="7">Peptidase A1 domain-containing protein</fullName>
    </recommendedName>
</protein>
<keyword evidence="9" id="KW-1185">Reference proteome</keyword>
<dbReference type="SUPFAM" id="SSF50630">
    <property type="entry name" value="Acid proteases"/>
    <property type="match status" value="1"/>
</dbReference>